<dbReference type="EMBL" id="KN838749">
    <property type="protein sequence ID" value="KIJ95620.1"/>
    <property type="molecule type" value="Genomic_DNA"/>
</dbReference>
<gene>
    <name evidence="1" type="ORF">K443DRAFT_322449</name>
</gene>
<dbReference type="AlphaFoldDB" id="A0A0C9WU24"/>
<dbReference type="HOGENOM" id="CLU_1959918_0_0_1"/>
<name>A0A0C9WU24_9AGAR</name>
<reference evidence="1 2" key="1">
    <citation type="submission" date="2014-04" db="EMBL/GenBank/DDBJ databases">
        <authorList>
            <consortium name="DOE Joint Genome Institute"/>
            <person name="Kuo A."/>
            <person name="Kohler A."/>
            <person name="Nagy L.G."/>
            <person name="Floudas D."/>
            <person name="Copeland A."/>
            <person name="Barry K.W."/>
            <person name="Cichocki N."/>
            <person name="Veneault-Fourrey C."/>
            <person name="LaButti K."/>
            <person name="Lindquist E.A."/>
            <person name="Lipzen A."/>
            <person name="Lundell T."/>
            <person name="Morin E."/>
            <person name="Murat C."/>
            <person name="Sun H."/>
            <person name="Tunlid A."/>
            <person name="Henrissat B."/>
            <person name="Grigoriev I.V."/>
            <person name="Hibbett D.S."/>
            <person name="Martin F."/>
            <person name="Nordberg H.P."/>
            <person name="Cantor M.N."/>
            <person name="Hua S.X."/>
        </authorList>
    </citation>
    <scope>NUCLEOTIDE SEQUENCE [LARGE SCALE GENOMIC DNA]</scope>
    <source>
        <strain evidence="1 2">LaAM-08-1</strain>
    </source>
</reference>
<accession>A0A0C9WU24</accession>
<evidence type="ECO:0000313" key="2">
    <source>
        <dbReference type="Proteomes" id="UP000054477"/>
    </source>
</evidence>
<proteinExistence type="predicted"/>
<dbReference type="OrthoDB" id="10502456at2759"/>
<keyword evidence="2" id="KW-1185">Reference proteome</keyword>
<protein>
    <submittedName>
        <fullName evidence="1">Uncharacterized protein</fullName>
    </submittedName>
</protein>
<reference evidence="2" key="2">
    <citation type="submission" date="2015-01" db="EMBL/GenBank/DDBJ databases">
        <title>Evolutionary Origins and Diversification of the Mycorrhizal Mutualists.</title>
        <authorList>
            <consortium name="DOE Joint Genome Institute"/>
            <consortium name="Mycorrhizal Genomics Consortium"/>
            <person name="Kohler A."/>
            <person name="Kuo A."/>
            <person name="Nagy L.G."/>
            <person name="Floudas D."/>
            <person name="Copeland A."/>
            <person name="Barry K.W."/>
            <person name="Cichocki N."/>
            <person name="Veneault-Fourrey C."/>
            <person name="LaButti K."/>
            <person name="Lindquist E.A."/>
            <person name="Lipzen A."/>
            <person name="Lundell T."/>
            <person name="Morin E."/>
            <person name="Murat C."/>
            <person name="Riley R."/>
            <person name="Ohm R."/>
            <person name="Sun H."/>
            <person name="Tunlid A."/>
            <person name="Henrissat B."/>
            <person name="Grigoriev I.V."/>
            <person name="Hibbett D.S."/>
            <person name="Martin F."/>
        </authorList>
    </citation>
    <scope>NUCLEOTIDE SEQUENCE [LARGE SCALE GENOMIC DNA]</scope>
    <source>
        <strain evidence="2">LaAM-08-1</strain>
    </source>
</reference>
<evidence type="ECO:0000313" key="1">
    <source>
        <dbReference type="EMBL" id="KIJ95620.1"/>
    </source>
</evidence>
<organism evidence="1 2">
    <name type="scientific">Laccaria amethystina LaAM-08-1</name>
    <dbReference type="NCBI Taxonomy" id="1095629"/>
    <lineage>
        <taxon>Eukaryota</taxon>
        <taxon>Fungi</taxon>
        <taxon>Dikarya</taxon>
        <taxon>Basidiomycota</taxon>
        <taxon>Agaricomycotina</taxon>
        <taxon>Agaricomycetes</taxon>
        <taxon>Agaricomycetidae</taxon>
        <taxon>Agaricales</taxon>
        <taxon>Agaricineae</taxon>
        <taxon>Hydnangiaceae</taxon>
        <taxon>Laccaria</taxon>
    </lineage>
</organism>
<sequence>MKISAAKDKIGDDRLRAAKFLHVDLFLLRSIPQRRHSGFTSNFFPQILLTDATIYLRIVNLQALRDPFIERVLGVSVHICAFFRVFYDLGRAHNNSESLFTPPSTMPTLDIDTSVSQTDAQADGWKWM</sequence>
<dbReference type="Proteomes" id="UP000054477">
    <property type="component" value="Unassembled WGS sequence"/>
</dbReference>